<dbReference type="PROSITE" id="PS01124">
    <property type="entry name" value="HTH_ARAC_FAMILY_2"/>
    <property type="match status" value="1"/>
</dbReference>
<evidence type="ECO:0000256" key="1">
    <source>
        <dbReference type="ARBA" id="ARBA00023015"/>
    </source>
</evidence>
<dbReference type="InterPro" id="IPR035418">
    <property type="entry name" value="AraC-bd_2"/>
</dbReference>
<evidence type="ECO:0000259" key="5">
    <source>
        <dbReference type="PROSITE" id="PS01124"/>
    </source>
</evidence>
<dbReference type="PANTHER" id="PTHR46796:SF6">
    <property type="entry name" value="ARAC SUBFAMILY"/>
    <property type="match status" value="1"/>
</dbReference>
<dbReference type="Pfam" id="PF12833">
    <property type="entry name" value="HTH_18"/>
    <property type="match status" value="1"/>
</dbReference>
<dbReference type="SMART" id="SM00342">
    <property type="entry name" value="HTH_ARAC"/>
    <property type="match status" value="1"/>
</dbReference>
<keyword evidence="1" id="KW-0805">Transcription regulation</keyword>
<dbReference type="Pfam" id="PF14525">
    <property type="entry name" value="AraC_binding_2"/>
    <property type="match status" value="1"/>
</dbReference>
<sequence>MSAAVRRDVRDPDGSGAGPAERWAEILSSTHLPWAASISDRVLPSSFRGTVAAQQLDDLTLLDCVTDPCSGVRGRRQLAHTGGEFAVLLITRRGRQVLTQEGRSVELGTGDAVLWDSTLPARFAIPQRLVKRSLVVPRALVAPALPGPVRLDPSAPATRLLLAYLDSVDGMLPGLAPAGVLAARNAAVELLLAALHGAGPTTAPPARVAVRQEMLRYLDRHLGDEDVGPARLARAHGLSERTVNRIFREGGESVAEYVRRQRLDRARGDLVRTTEPLSAIAHRWGYADLAHFSRSFKAAYGQPPSRARG</sequence>
<dbReference type="SUPFAM" id="SSF46689">
    <property type="entry name" value="Homeodomain-like"/>
    <property type="match status" value="1"/>
</dbReference>
<dbReference type="Gene3D" id="1.10.10.60">
    <property type="entry name" value="Homeodomain-like"/>
    <property type="match status" value="1"/>
</dbReference>
<proteinExistence type="predicted"/>
<keyword evidence="3" id="KW-0804">Transcription</keyword>
<dbReference type="Proteomes" id="UP001501598">
    <property type="component" value="Unassembled WGS sequence"/>
</dbReference>
<evidence type="ECO:0000313" key="7">
    <source>
        <dbReference type="Proteomes" id="UP001501598"/>
    </source>
</evidence>
<dbReference type="EMBL" id="BAABGT010000099">
    <property type="protein sequence ID" value="GAA4556931.1"/>
    <property type="molecule type" value="Genomic_DNA"/>
</dbReference>
<protein>
    <submittedName>
        <fullName evidence="6">Transcriptional regulator FeaR</fullName>
    </submittedName>
</protein>
<dbReference type="InterPro" id="IPR018062">
    <property type="entry name" value="HTH_AraC-typ_CS"/>
</dbReference>
<comment type="caution">
    <text evidence="6">The sequence shown here is derived from an EMBL/GenBank/DDBJ whole genome shotgun (WGS) entry which is preliminary data.</text>
</comment>
<keyword evidence="7" id="KW-1185">Reference proteome</keyword>
<evidence type="ECO:0000256" key="3">
    <source>
        <dbReference type="ARBA" id="ARBA00023163"/>
    </source>
</evidence>
<dbReference type="PROSITE" id="PS00041">
    <property type="entry name" value="HTH_ARAC_FAMILY_1"/>
    <property type="match status" value="1"/>
</dbReference>
<feature type="domain" description="HTH araC/xylS-type" evidence="5">
    <location>
        <begin position="212"/>
        <end position="309"/>
    </location>
</feature>
<gene>
    <name evidence="6" type="primary">feaR</name>
    <name evidence="6" type="ORF">GCM10023175_60270</name>
</gene>
<feature type="region of interest" description="Disordered" evidence="4">
    <location>
        <begin position="1"/>
        <end position="20"/>
    </location>
</feature>
<reference evidence="7" key="1">
    <citation type="journal article" date="2019" name="Int. J. Syst. Evol. Microbiol.">
        <title>The Global Catalogue of Microorganisms (GCM) 10K type strain sequencing project: providing services to taxonomists for standard genome sequencing and annotation.</title>
        <authorList>
            <consortium name="The Broad Institute Genomics Platform"/>
            <consortium name="The Broad Institute Genome Sequencing Center for Infectious Disease"/>
            <person name="Wu L."/>
            <person name="Ma J."/>
        </authorList>
    </citation>
    <scope>NUCLEOTIDE SEQUENCE [LARGE SCALE GENOMIC DNA]</scope>
    <source>
        <strain evidence="7">JCM 17906</strain>
    </source>
</reference>
<accession>A0ABP8S1H9</accession>
<keyword evidence="2" id="KW-0238">DNA-binding</keyword>
<dbReference type="InterPro" id="IPR018060">
    <property type="entry name" value="HTH_AraC"/>
</dbReference>
<organism evidence="6 7">
    <name type="scientific">Pseudonocardia xishanensis</name>
    <dbReference type="NCBI Taxonomy" id="630995"/>
    <lineage>
        <taxon>Bacteria</taxon>
        <taxon>Bacillati</taxon>
        <taxon>Actinomycetota</taxon>
        <taxon>Actinomycetes</taxon>
        <taxon>Pseudonocardiales</taxon>
        <taxon>Pseudonocardiaceae</taxon>
        <taxon>Pseudonocardia</taxon>
    </lineage>
</organism>
<name>A0ABP8S1H9_9PSEU</name>
<dbReference type="RefSeq" id="WP_345426073.1">
    <property type="nucleotide sequence ID" value="NZ_BAABGT010000099.1"/>
</dbReference>
<evidence type="ECO:0000256" key="4">
    <source>
        <dbReference type="SAM" id="MobiDB-lite"/>
    </source>
</evidence>
<feature type="compositionally biased region" description="Basic and acidic residues" evidence="4">
    <location>
        <begin position="1"/>
        <end position="13"/>
    </location>
</feature>
<dbReference type="InterPro" id="IPR050204">
    <property type="entry name" value="AraC_XylS_family_regulators"/>
</dbReference>
<evidence type="ECO:0000256" key="2">
    <source>
        <dbReference type="ARBA" id="ARBA00023125"/>
    </source>
</evidence>
<dbReference type="InterPro" id="IPR009057">
    <property type="entry name" value="Homeodomain-like_sf"/>
</dbReference>
<evidence type="ECO:0000313" key="6">
    <source>
        <dbReference type="EMBL" id="GAA4556931.1"/>
    </source>
</evidence>
<dbReference type="PANTHER" id="PTHR46796">
    <property type="entry name" value="HTH-TYPE TRANSCRIPTIONAL ACTIVATOR RHAS-RELATED"/>
    <property type="match status" value="1"/>
</dbReference>